<organism evidence="1 2">
    <name type="scientific">Sphaerodactylus townsendi</name>
    <dbReference type="NCBI Taxonomy" id="933632"/>
    <lineage>
        <taxon>Eukaryota</taxon>
        <taxon>Metazoa</taxon>
        <taxon>Chordata</taxon>
        <taxon>Craniata</taxon>
        <taxon>Vertebrata</taxon>
        <taxon>Euteleostomi</taxon>
        <taxon>Lepidosauria</taxon>
        <taxon>Squamata</taxon>
        <taxon>Bifurcata</taxon>
        <taxon>Gekkota</taxon>
        <taxon>Sphaerodactylidae</taxon>
        <taxon>Sphaerodactylus</taxon>
    </lineage>
</organism>
<keyword evidence="2" id="KW-1185">Reference proteome</keyword>
<gene>
    <name evidence="1" type="ORF">K3G42_023883</name>
</gene>
<accession>A0ACB8E9J9</accession>
<proteinExistence type="predicted"/>
<reference evidence="1" key="1">
    <citation type="submission" date="2021-08" db="EMBL/GenBank/DDBJ databases">
        <title>The first chromosome-level gecko genome reveals the dynamic sex chromosomes of Neotropical dwarf geckos (Sphaerodactylidae: Sphaerodactylus).</title>
        <authorList>
            <person name="Pinto B.J."/>
            <person name="Keating S.E."/>
            <person name="Gamble T."/>
        </authorList>
    </citation>
    <scope>NUCLEOTIDE SEQUENCE</scope>
    <source>
        <strain evidence="1">TG3544</strain>
    </source>
</reference>
<dbReference type="EMBL" id="CM037623">
    <property type="protein sequence ID" value="KAH7988923.1"/>
    <property type="molecule type" value="Genomic_DNA"/>
</dbReference>
<comment type="caution">
    <text evidence="1">The sequence shown here is derived from an EMBL/GenBank/DDBJ whole genome shotgun (WGS) entry which is preliminary data.</text>
</comment>
<name>A0ACB8E9J9_9SAUR</name>
<evidence type="ECO:0000313" key="1">
    <source>
        <dbReference type="EMBL" id="KAH7988923.1"/>
    </source>
</evidence>
<sequence>MAEYHIRTFEDSDYEAVRAIFSDGIQEHAPAGCWHVLRCPQTHLLLLAVFLGAYGVSASFLFAWAVVAALLVMGWVRMKGLWKEYVQAALVTDMLDIRKTYLEPKDCCLWVATSGEIVVGMVAAVHPEDPSQWDKALELKRMSVAKGHRGRGLSKALTRTVICFAQERGYKAVILGTSMVQHAAQRVYEGMGFRRDSDYKAVRAIFSDGNQEHAPASCWHVLRCPQTHLMLLAYGVSASFLYSWGVVAALLVMGWMHMKGLWTEYIQVALITDLLDIRKAYLEPKDCCLWVATSGEEVVGMVAAVHPEDPSQWGKALELKRMSVAKGHRGRGLSKALTRTVLRFAQERGYKAVILGTSMVQHAAQRVYEGMGFRRVRVFSPSLLAKLLQFYVYLYRYEIAGSQ</sequence>
<evidence type="ECO:0000313" key="2">
    <source>
        <dbReference type="Proteomes" id="UP000827872"/>
    </source>
</evidence>
<dbReference type="Proteomes" id="UP000827872">
    <property type="component" value="Linkage Group LG10"/>
</dbReference>
<protein>
    <submittedName>
        <fullName evidence="1">Uncharacterized protein</fullName>
    </submittedName>
</protein>